<gene>
    <name evidence="5" type="ORF">EXIGLDRAFT_715795</name>
</gene>
<reference evidence="5 6" key="1">
    <citation type="journal article" date="2016" name="Mol. Biol. Evol.">
        <title>Comparative Genomics of Early-Diverging Mushroom-Forming Fungi Provides Insights into the Origins of Lignocellulose Decay Capabilities.</title>
        <authorList>
            <person name="Nagy L.G."/>
            <person name="Riley R."/>
            <person name="Tritt A."/>
            <person name="Adam C."/>
            <person name="Daum C."/>
            <person name="Floudas D."/>
            <person name="Sun H."/>
            <person name="Yadav J.S."/>
            <person name="Pangilinan J."/>
            <person name="Larsson K.H."/>
            <person name="Matsuura K."/>
            <person name="Barry K."/>
            <person name="Labutti K."/>
            <person name="Kuo R."/>
            <person name="Ohm R.A."/>
            <person name="Bhattacharya S.S."/>
            <person name="Shirouzu T."/>
            <person name="Yoshinaga Y."/>
            <person name="Martin F.M."/>
            <person name="Grigoriev I.V."/>
            <person name="Hibbett D.S."/>
        </authorList>
    </citation>
    <scope>NUCLEOTIDE SEQUENCE [LARGE SCALE GENOMIC DNA]</scope>
    <source>
        <strain evidence="5 6">HHB12029</strain>
    </source>
</reference>
<keyword evidence="4" id="KW-0460">Magnesium</keyword>
<evidence type="ECO:0000256" key="4">
    <source>
        <dbReference type="PIRSR" id="PIRSR606689-2"/>
    </source>
</evidence>
<dbReference type="AlphaFoldDB" id="A0A165QJZ2"/>
<keyword evidence="4" id="KW-0479">Metal-binding</keyword>
<dbReference type="EMBL" id="KV425882">
    <property type="protein sequence ID" value="KZW03726.1"/>
    <property type="molecule type" value="Genomic_DNA"/>
</dbReference>
<dbReference type="GO" id="GO:0003924">
    <property type="term" value="F:GTPase activity"/>
    <property type="evidence" value="ECO:0007669"/>
    <property type="project" value="InterPro"/>
</dbReference>
<feature type="binding site" evidence="3">
    <location>
        <begin position="102"/>
        <end position="105"/>
    </location>
    <ligand>
        <name>GTP</name>
        <dbReference type="ChEBI" id="CHEBI:37565"/>
    </ligand>
</feature>
<evidence type="ECO:0000256" key="3">
    <source>
        <dbReference type="PIRSR" id="PIRSR606689-1"/>
    </source>
</evidence>
<dbReference type="PROSITE" id="PS51417">
    <property type="entry name" value="ARF"/>
    <property type="match status" value="1"/>
</dbReference>
<dbReference type="GO" id="GO:0005525">
    <property type="term" value="F:GTP binding"/>
    <property type="evidence" value="ECO:0007669"/>
    <property type="project" value="UniProtKB-KW"/>
</dbReference>
<dbReference type="GO" id="GO:0046872">
    <property type="term" value="F:metal ion binding"/>
    <property type="evidence" value="ECO:0007669"/>
    <property type="project" value="UniProtKB-KW"/>
</dbReference>
<name>A0A165QJZ2_EXIGL</name>
<dbReference type="SUPFAM" id="SSF52540">
    <property type="entry name" value="P-loop containing nucleoside triphosphate hydrolases"/>
    <property type="match status" value="1"/>
</dbReference>
<dbReference type="Pfam" id="PF00025">
    <property type="entry name" value="Arf"/>
    <property type="match status" value="1"/>
</dbReference>
<dbReference type="Gene3D" id="3.40.50.300">
    <property type="entry name" value="P-loop containing nucleotide triphosphate hydrolases"/>
    <property type="match status" value="1"/>
</dbReference>
<sequence>MTGLDGAGKSTIAGRLIHGTLVETLPTTSFELGVMNFDDNTWIELWDIGKYGEVAAKTYIPHSEGLIFVVDSTDRERLPEATEKLHGLLKKASRPVVLVLANKQDSPGALTPPSLADQMRLDSIRRAWHIKGTSAIEERGGVYEGIEWLRNAMQVAQHPIQQGMIRKRRRQRGFCESRRGLP</sequence>
<dbReference type="InParanoid" id="A0A165QJZ2"/>
<organism evidence="5 6">
    <name type="scientific">Exidia glandulosa HHB12029</name>
    <dbReference type="NCBI Taxonomy" id="1314781"/>
    <lineage>
        <taxon>Eukaryota</taxon>
        <taxon>Fungi</taxon>
        <taxon>Dikarya</taxon>
        <taxon>Basidiomycota</taxon>
        <taxon>Agaricomycotina</taxon>
        <taxon>Agaricomycetes</taxon>
        <taxon>Auriculariales</taxon>
        <taxon>Exidiaceae</taxon>
        <taxon>Exidia</taxon>
    </lineage>
</organism>
<dbReference type="InterPro" id="IPR006689">
    <property type="entry name" value="Small_GTPase_ARF/SAR"/>
</dbReference>
<feature type="binding site" evidence="4">
    <location>
        <position position="27"/>
    </location>
    <ligand>
        <name>Mg(2+)</name>
        <dbReference type="ChEBI" id="CHEBI:18420"/>
    </ligand>
</feature>
<dbReference type="InterPro" id="IPR024156">
    <property type="entry name" value="Small_GTPase_ARF"/>
</dbReference>
<evidence type="ECO:0000313" key="5">
    <source>
        <dbReference type="EMBL" id="KZW03726.1"/>
    </source>
</evidence>
<protein>
    <submittedName>
        <fullName evidence="5">p-loop containing nucleoside triphosphate hydrolase protein</fullName>
    </submittedName>
</protein>
<dbReference type="InterPro" id="IPR027417">
    <property type="entry name" value="P-loop_NTPase"/>
</dbReference>
<evidence type="ECO:0000256" key="2">
    <source>
        <dbReference type="ARBA" id="ARBA00023134"/>
    </source>
</evidence>
<keyword evidence="5" id="KW-0378">Hydrolase</keyword>
<dbReference type="PANTHER" id="PTHR11711">
    <property type="entry name" value="ADP RIBOSYLATION FACTOR-RELATED"/>
    <property type="match status" value="1"/>
</dbReference>
<accession>A0A165QJZ2</accession>
<keyword evidence="6" id="KW-1185">Reference proteome</keyword>
<keyword evidence="1 3" id="KW-0547">Nucleotide-binding</keyword>
<dbReference type="STRING" id="1314781.A0A165QJZ2"/>
<evidence type="ECO:0000313" key="6">
    <source>
        <dbReference type="Proteomes" id="UP000077266"/>
    </source>
</evidence>
<feature type="binding site" evidence="4">
    <location>
        <position position="10"/>
    </location>
    <ligand>
        <name>Mg(2+)</name>
        <dbReference type="ChEBI" id="CHEBI:18420"/>
    </ligand>
</feature>
<keyword evidence="2 3" id="KW-0342">GTP-binding</keyword>
<proteinExistence type="predicted"/>
<feature type="binding site" evidence="3">
    <location>
        <begin position="3"/>
        <end position="10"/>
    </location>
    <ligand>
        <name>GTP</name>
        <dbReference type="ChEBI" id="CHEBI:37565"/>
    </ligand>
</feature>
<dbReference type="SMART" id="SM00177">
    <property type="entry name" value="ARF"/>
    <property type="match status" value="1"/>
</dbReference>
<evidence type="ECO:0000256" key="1">
    <source>
        <dbReference type="ARBA" id="ARBA00022741"/>
    </source>
</evidence>
<dbReference type="OrthoDB" id="2011769at2759"/>
<dbReference type="Proteomes" id="UP000077266">
    <property type="component" value="Unassembled WGS sequence"/>
</dbReference>